<protein>
    <recommendedName>
        <fullName evidence="3">DNA polymerase III subunit delta</fullName>
    </recommendedName>
</protein>
<dbReference type="PANTHER" id="PTHR11669">
    <property type="entry name" value="REPLICATION FACTOR C / DNA POLYMERASE III GAMMA-TAU SUBUNIT"/>
    <property type="match status" value="1"/>
</dbReference>
<proteinExistence type="predicted"/>
<evidence type="ECO:0000313" key="2">
    <source>
        <dbReference type="Proteomes" id="UP000177069"/>
    </source>
</evidence>
<sequence>MAKSSTLFQSYLLLGKPEDTRRHTQKLADSAGIRLYQSSPDVFIISPQKGTNSHISIDQIRELKKHIWQKPFANKFKFLVIEEADKLTTEAQNALLKILEEPPSHAILILEAKNKASILPTVRSRVVEQQIIQKETDGNIQSSLLKEDDTTKLLEEVADIEDPVTWLDRQVLALHNLLKKNAGATKPSISLTKITDIIEECIRTKKMIEANVNPKFALINLIFSLKLKT</sequence>
<accession>A0A1F5FY78</accession>
<dbReference type="AlphaFoldDB" id="A0A1F5FY78"/>
<dbReference type="GO" id="GO:0006261">
    <property type="term" value="P:DNA-templated DNA replication"/>
    <property type="evidence" value="ECO:0007669"/>
    <property type="project" value="TreeGrafter"/>
</dbReference>
<dbReference type="SUPFAM" id="SSF52540">
    <property type="entry name" value="P-loop containing nucleoside triphosphate hydrolases"/>
    <property type="match status" value="1"/>
</dbReference>
<reference evidence="1 2" key="1">
    <citation type="journal article" date="2016" name="Nat. Commun.">
        <title>Thousands of microbial genomes shed light on interconnected biogeochemical processes in an aquifer system.</title>
        <authorList>
            <person name="Anantharaman K."/>
            <person name="Brown C.T."/>
            <person name="Hug L.A."/>
            <person name="Sharon I."/>
            <person name="Castelle C.J."/>
            <person name="Probst A.J."/>
            <person name="Thomas B.C."/>
            <person name="Singh A."/>
            <person name="Wilkins M.J."/>
            <person name="Karaoz U."/>
            <person name="Brodie E.L."/>
            <person name="Williams K.H."/>
            <person name="Hubbard S.S."/>
            <person name="Banfield J.F."/>
        </authorList>
    </citation>
    <scope>NUCLEOTIDE SEQUENCE [LARGE SCALE GENOMIC DNA]</scope>
</reference>
<dbReference type="InterPro" id="IPR050238">
    <property type="entry name" value="DNA_Rep/Repair_Clamp_Loader"/>
</dbReference>
<comment type="caution">
    <text evidence="1">The sequence shown here is derived from an EMBL/GenBank/DDBJ whole genome shotgun (WGS) entry which is preliminary data.</text>
</comment>
<dbReference type="Pfam" id="PF13177">
    <property type="entry name" value="DNA_pol3_delta2"/>
    <property type="match status" value="1"/>
</dbReference>
<dbReference type="Proteomes" id="UP000177069">
    <property type="component" value="Unassembled WGS sequence"/>
</dbReference>
<evidence type="ECO:0000313" key="1">
    <source>
        <dbReference type="EMBL" id="OGD84573.1"/>
    </source>
</evidence>
<dbReference type="EMBL" id="MFBA01000056">
    <property type="protein sequence ID" value="OGD84573.1"/>
    <property type="molecule type" value="Genomic_DNA"/>
</dbReference>
<gene>
    <name evidence="1" type="ORF">A2696_03990</name>
</gene>
<name>A0A1F5FY78_9BACT</name>
<organism evidence="1 2">
    <name type="scientific">Candidatus Curtissbacteria bacterium RIFCSPHIGHO2_01_FULL_41_13</name>
    <dbReference type="NCBI Taxonomy" id="1797745"/>
    <lineage>
        <taxon>Bacteria</taxon>
        <taxon>Candidatus Curtissiibacteriota</taxon>
    </lineage>
</organism>
<dbReference type="InterPro" id="IPR027417">
    <property type="entry name" value="P-loop_NTPase"/>
</dbReference>
<dbReference type="PANTHER" id="PTHR11669:SF8">
    <property type="entry name" value="DNA POLYMERASE III SUBUNIT DELTA"/>
    <property type="match status" value="1"/>
</dbReference>
<dbReference type="Gene3D" id="3.40.50.300">
    <property type="entry name" value="P-loop containing nucleotide triphosphate hydrolases"/>
    <property type="match status" value="1"/>
</dbReference>
<evidence type="ECO:0008006" key="3">
    <source>
        <dbReference type="Google" id="ProtNLM"/>
    </source>
</evidence>